<organism evidence="2 3">
    <name type="scientific">Tetrapyrgos nigripes</name>
    <dbReference type="NCBI Taxonomy" id="182062"/>
    <lineage>
        <taxon>Eukaryota</taxon>
        <taxon>Fungi</taxon>
        <taxon>Dikarya</taxon>
        <taxon>Basidiomycota</taxon>
        <taxon>Agaricomycotina</taxon>
        <taxon>Agaricomycetes</taxon>
        <taxon>Agaricomycetidae</taxon>
        <taxon>Agaricales</taxon>
        <taxon>Marasmiineae</taxon>
        <taxon>Marasmiaceae</taxon>
        <taxon>Tetrapyrgos</taxon>
    </lineage>
</organism>
<dbReference type="AlphaFoldDB" id="A0A8H5BZN1"/>
<keyword evidence="3" id="KW-1185">Reference proteome</keyword>
<protein>
    <submittedName>
        <fullName evidence="2">Uncharacterized protein</fullName>
    </submittedName>
</protein>
<accession>A0A8H5BZN1</accession>
<reference evidence="2 3" key="1">
    <citation type="journal article" date="2020" name="ISME J.">
        <title>Uncovering the hidden diversity of litter-decomposition mechanisms in mushroom-forming fungi.</title>
        <authorList>
            <person name="Floudas D."/>
            <person name="Bentzer J."/>
            <person name="Ahren D."/>
            <person name="Johansson T."/>
            <person name="Persson P."/>
            <person name="Tunlid A."/>
        </authorList>
    </citation>
    <scope>NUCLEOTIDE SEQUENCE [LARGE SCALE GENOMIC DNA]</scope>
    <source>
        <strain evidence="2 3">CBS 291.85</strain>
    </source>
</reference>
<evidence type="ECO:0000313" key="2">
    <source>
        <dbReference type="EMBL" id="KAF5331297.1"/>
    </source>
</evidence>
<keyword evidence="1" id="KW-0812">Transmembrane</keyword>
<evidence type="ECO:0000313" key="3">
    <source>
        <dbReference type="Proteomes" id="UP000559256"/>
    </source>
</evidence>
<dbReference type="EMBL" id="JAACJM010000328">
    <property type="protein sequence ID" value="KAF5331297.1"/>
    <property type="molecule type" value="Genomic_DNA"/>
</dbReference>
<keyword evidence="1" id="KW-1133">Transmembrane helix</keyword>
<dbReference type="Proteomes" id="UP000559256">
    <property type="component" value="Unassembled WGS sequence"/>
</dbReference>
<comment type="caution">
    <text evidence="2">The sequence shown here is derived from an EMBL/GenBank/DDBJ whole genome shotgun (WGS) entry which is preliminary data.</text>
</comment>
<keyword evidence="1" id="KW-0472">Membrane</keyword>
<sequence length="157" mass="16018">MYFFFCNTAAVAGTFTAVGLVSLVALILIITTTIRKRRAKAWDREIAEAAREAWATGTVEVPREYLDENDGGRYGGAGYAGGGYETGYGGGGGGGGGAGPGGVGGEAGSHGTYGVYEQSPMGGRGGEMYQMRDMGGGGVCGAKLFLGHINLTREGND</sequence>
<proteinExistence type="predicted"/>
<gene>
    <name evidence="2" type="ORF">D9758_018125</name>
</gene>
<name>A0A8H5BZN1_9AGAR</name>
<evidence type="ECO:0000256" key="1">
    <source>
        <dbReference type="SAM" id="Phobius"/>
    </source>
</evidence>
<feature type="transmembrane region" description="Helical" evidence="1">
    <location>
        <begin position="12"/>
        <end position="34"/>
    </location>
</feature>